<organism evidence="1">
    <name type="scientific">Sesamum latifolium</name>
    <dbReference type="NCBI Taxonomy" id="2727402"/>
    <lineage>
        <taxon>Eukaryota</taxon>
        <taxon>Viridiplantae</taxon>
        <taxon>Streptophyta</taxon>
        <taxon>Embryophyta</taxon>
        <taxon>Tracheophyta</taxon>
        <taxon>Spermatophyta</taxon>
        <taxon>Magnoliopsida</taxon>
        <taxon>eudicotyledons</taxon>
        <taxon>Gunneridae</taxon>
        <taxon>Pentapetalae</taxon>
        <taxon>asterids</taxon>
        <taxon>lamiids</taxon>
        <taxon>Lamiales</taxon>
        <taxon>Pedaliaceae</taxon>
        <taxon>Sesamum</taxon>
    </lineage>
</organism>
<reference evidence="1" key="1">
    <citation type="submission" date="2020-06" db="EMBL/GenBank/DDBJ databases">
        <authorList>
            <person name="Li T."/>
            <person name="Hu X."/>
            <person name="Zhang T."/>
            <person name="Song X."/>
            <person name="Zhang H."/>
            <person name="Dai N."/>
            <person name="Sheng W."/>
            <person name="Hou X."/>
            <person name="Wei L."/>
        </authorList>
    </citation>
    <scope>NUCLEOTIDE SEQUENCE</scope>
    <source>
        <strain evidence="1">KEN1</strain>
        <tissue evidence="1">Leaf</tissue>
    </source>
</reference>
<reference evidence="1" key="2">
    <citation type="journal article" date="2024" name="Plant">
        <title>Genomic evolution and insights into agronomic trait innovations of Sesamum species.</title>
        <authorList>
            <person name="Miao H."/>
            <person name="Wang L."/>
            <person name="Qu L."/>
            <person name="Liu H."/>
            <person name="Sun Y."/>
            <person name="Le M."/>
            <person name="Wang Q."/>
            <person name="Wei S."/>
            <person name="Zheng Y."/>
            <person name="Lin W."/>
            <person name="Duan Y."/>
            <person name="Cao H."/>
            <person name="Xiong S."/>
            <person name="Wang X."/>
            <person name="Wei L."/>
            <person name="Li C."/>
            <person name="Ma Q."/>
            <person name="Ju M."/>
            <person name="Zhao R."/>
            <person name="Li G."/>
            <person name="Mu C."/>
            <person name="Tian Q."/>
            <person name="Mei H."/>
            <person name="Zhang T."/>
            <person name="Gao T."/>
            <person name="Zhang H."/>
        </authorList>
    </citation>
    <scope>NUCLEOTIDE SEQUENCE</scope>
    <source>
        <strain evidence="1">KEN1</strain>
    </source>
</reference>
<accession>A0AAW2UXA0</accession>
<name>A0AAW2UXA0_9LAMI</name>
<comment type="caution">
    <text evidence="1">The sequence shown here is derived from an EMBL/GenBank/DDBJ whole genome shotgun (WGS) entry which is preliminary data.</text>
</comment>
<dbReference type="AlphaFoldDB" id="A0AAW2UXA0"/>
<protein>
    <submittedName>
        <fullName evidence="1">Uncharacterized protein</fullName>
    </submittedName>
</protein>
<sequence>MKFPHSGRRAYGNSRFRYLIQIQNPGFQNWMLGAMRFFGSFGAKFCLLDSGPGLKSGS</sequence>
<dbReference type="EMBL" id="JACGWN010000011">
    <property type="protein sequence ID" value="KAL0421714.1"/>
    <property type="molecule type" value="Genomic_DNA"/>
</dbReference>
<gene>
    <name evidence="1" type="ORF">Slati_3194300</name>
</gene>
<proteinExistence type="predicted"/>
<evidence type="ECO:0000313" key="1">
    <source>
        <dbReference type="EMBL" id="KAL0421714.1"/>
    </source>
</evidence>